<dbReference type="InterPro" id="IPR000477">
    <property type="entry name" value="RT_dom"/>
</dbReference>
<dbReference type="InterPro" id="IPR043502">
    <property type="entry name" value="DNA/RNA_pol_sf"/>
</dbReference>
<dbReference type="InterPro" id="IPR052343">
    <property type="entry name" value="Retrotransposon-Effector_Assoc"/>
</dbReference>
<reference evidence="2" key="1">
    <citation type="journal article" date="2023" name="Plant J.">
        <title>Genome sequences and population genomics provide insights into the demographic history, inbreeding, and mutation load of two 'living fossil' tree species of Dipteronia.</title>
        <authorList>
            <person name="Feng Y."/>
            <person name="Comes H.P."/>
            <person name="Chen J."/>
            <person name="Zhu S."/>
            <person name="Lu R."/>
            <person name="Zhang X."/>
            <person name="Li P."/>
            <person name="Qiu J."/>
            <person name="Olsen K.M."/>
            <person name="Qiu Y."/>
        </authorList>
    </citation>
    <scope>NUCLEOTIDE SEQUENCE</scope>
    <source>
        <strain evidence="2">NBL</strain>
    </source>
</reference>
<comment type="caution">
    <text evidence="2">The sequence shown here is derived from an EMBL/GenBank/DDBJ whole genome shotgun (WGS) entry which is preliminary data.</text>
</comment>
<dbReference type="AlphaFoldDB" id="A0AAE0AQN1"/>
<dbReference type="CDD" id="cd01650">
    <property type="entry name" value="RT_nLTR_like"/>
    <property type="match status" value="1"/>
</dbReference>
<dbReference type="Pfam" id="PF00078">
    <property type="entry name" value="RVT_1"/>
    <property type="match status" value="1"/>
</dbReference>
<organism evidence="2 3">
    <name type="scientific">Dipteronia sinensis</name>
    <dbReference type="NCBI Taxonomy" id="43782"/>
    <lineage>
        <taxon>Eukaryota</taxon>
        <taxon>Viridiplantae</taxon>
        <taxon>Streptophyta</taxon>
        <taxon>Embryophyta</taxon>
        <taxon>Tracheophyta</taxon>
        <taxon>Spermatophyta</taxon>
        <taxon>Magnoliopsida</taxon>
        <taxon>eudicotyledons</taxon>
        <taxon>Gunneridae</taxon>
        <taxon>Pentapetalae</taxon>
        <taxon>rosids</taxon>
        <taxon>malvids</taxon>
        <taxon>Sapindales</taxon>
        <taxon>Sapindaceae</taxon>
        <taxon>Hippocastanoideae</taxon>
        <taxon>Acereae</taxon>
        <taxon>Dipteronia</taxon>
    </lineage>
</organism>
<dbReference type="EMBL" id="JANJYJ010000003">
    <property type="protein sequence ID" value="KAK3222242.1"/>
    <property type="molecule type" value="Genomic_DNA"/>
</dbReference>
<feature type="domain" description="Reverse transcriptase" evidence="1">
    <location>
        <begin position="81"/>
        <end position="350"/>
    </location>
</feature>
<evidence type="ECO:0000313" key="2">
    <source>
        <dbReference type="EMBL" id="KAK3222242.1"/>
    </source>
</evidence>
<dbReference type="SUPFAM" id="SSF56672">
    <property type="entry name" value="DNA/RNA polymerases"/>
    <property type="match status" value="1"/>
</dbReference>
<proteinExistence type="predicted"/>
<keyword evidence="3" id="KW-1185">Reference proteome</keyword>
<dbReference type="PANTHER" id="PTHR46890:SF48">
    <property type="entry name" value="RNA-DIRECTED DNA POLYMERASE"/>
    <property type="match status" value="1"/>
</dbReference>
<dbReference type="PROSITE" id="PS50878">
    <property type="entry name" value="RT_POL"/>
    <property type="match status" value="1"/>
</dbReference>
<accession>A0AAE0AQN1</accession>
<dbReference type="Proteomes" id="UP001281410">
    <property type="component" value="Unassembled WGS sequence"/>
</dbReference>
<evidence type="ECO:0000259" key="1">
    <source>
        <dbReference type="PROSITE" id="PS50878"/>
    </source>
</evidence>
<evidence type="ECO:0000313" key="3">
    <source>
        <dbReference type="Proteomes" id="UP001281410"/>
    </source>
</evidence>
<gene>
    <name evidence="2" type="ORF">Dsin_009267</name>
</gene>
<dbReference type="PANTHER" id="PTHR46890">
    <property type="entry name" value="NON-LTR RETROLELEMENT REVERSE TRANSCRIPTASE-LIKE PROTEIN-RELATED"/>
    <property type="match status" value="1"/>
</dbReference>
<sequence length="365" mass="40858">MENIIGGYFYKIFSSTNPPHQPKLPLTMARFLDSKFIMEDVHKAVFDIGPMKAPGKDGLPALFYQRFWDTIGPSVVAACLSILHDGASMECINSTIITLIPKVQNPERILDFCPISLCIVLYKIVAKAISNRFRSVLDVVISANQRAFIPGRRISDNTIVGFECLHRLKRKKRKYGSMALKLDMSKAYDRVEWVFLEKMVLRLGFSVNWVSLLMRCVSSVSYSFNLNGQVCGNFKQSRGLRQGDPLSPYLFLICAEGLSSMINEAQARGTVTGFKCSRGGPAISHLFFADDSLIFSKANVANCVEVRRTLDMYSLASGQLVNFDKPVICVSPSMDVTEAHRLAALVGVKLVNCHERYLRAPLFFR</sequence>
<protein>
    <recommendedName>
        <fullName evidence="1">Reverse transcriptase domain-containing protein</fullName>
    </recommendedName>
</protein>
<name>A0AAE0AQN1_9ROSI</name>